<reference evidence="2 3" key="1">
    <citation type="submission" date="2019-08" db="EMBL/GenBank/DDBJ databases">
        <title>In-depth cultivation of the pig gut microbiome towards novel bacterial diversity and tailored functional studies.</title>
        <authorList>
            <person name="Wylensek D."/>
            <person name="Hitch T.C.A."/>
            <person name="Clavel T."/>
        </authorList>
    </citation>
    <scope>NUCLEOTIDE SEQUENCE [LARGE SCALE GENOMIC DNA]</scope>
    <source>
        <strain evidence="2 3">WB03_NA08</strain>
    </source>
</reference>
<evidence type="ECO:0000313" key="3">
    <source>
        <dbReference type="Proteomes" id="UP000470875"/>
    </source>
</evidence>
<accession>A0A6N7W445</accession>
<dbReference type="Pfam" id="PF12728">
    <property type="entry name" value="HTH_17"/>
    <property type="match status" value="1"/>
</dbReference>
<dbReference type="NCBIfam" id="TIGR01764">
    <property type="entry name" value="excise"/>
    <property type="match status" value="1"/>
</dbReference>
<evidence type="ECO:0000313" key="2">
    <source>
        <dbReference type="EMBL" id="MSS84181.1"/>
    </source>
</evidence>
<feature type="domain" description="Helix-turn-helix" evidence="1">
    <location>
        <begin position="12"/>
        <end position="58"/>
    </location>
</feature>
<dbReference type="EMBL" id="VULO01000005">
    <property type="protein sequence ID" value="MSS84181.1"/>
    <property type="molecule type" value="Genomic_DNA"/>
</dbReference>
<gene>
    <name evidence="2" type="ORF">FYJ24_05245</name>
</gene>
<dbReference type="SUPFAM" id="SSF46955">
    <property type="entry name" value="Putative DNA-binding domain"/>
    <property type="match status" value="1"/>
</dbReference>
<dbReference type="InterPro" id="IPR010093">
    <property type="entry name" value="SinI_DNA-bd"/>
</dbReference>
<name>A0A6N7W445_9ACTO</name>
<protein>
    <submittedName>
        <fullName evidence="2">Helix-turn-helix domain-containing protein</fullName>
    </submittedName>
</protein>
<dbReference type="Proteomes" id="UP000470875">
    <property type="component" value="Unassembled WGS sequence"/>
</dbReference>
<comment type="caution">
    <text evidence="2">The sequence shown here is derived from an EMBL/GenBank/DDBJ whole genome shotgun (WGS) entry which is preliminary data.</text>
</comment>
<keyword evidence="3" id="KW-1185">Reference proteome</keyword>
<dbReference type="InterPro" id="IPR041657">
    <property type="entry name" value="HTH_17"/>
</dbReference>
<proteinExistence type="predicted"/>
<evidence type="ECO:0000259" key="1">
    <source>
        <dbReference type="Pfam" id="PF12728"/>
    </source>
</evidence>
<dbReference type="AlphaFoldDB" id="A0A6N7W445"/>
<dbReference type="RefSeq" id="WP_154544292.1">
    <property type="nucleotide sequence ID" value="NZ_VULO01000005.1"/>
</dbReference>
<dbReference type="InterPro" id="IPR009061">
    <property type="entry name" value="DNA-bd_dom_put_sf"/>
</dbReference>
<organism evidence="2 3">
    <name type="scientific">Scrofimicrobium canadense</name>
    <dbReference type="NCBI Taxonomy" id="2652290"/>
    <lineage>
        <taxon>Bacteria</taxon>
        <taxon>Bacillati</taxon>
        <taxon>Actinomycetota</taxon>
        <taxon>Actinomycetes</taxon>
        <taxon>Actinomycetales</taxon>
        <taxon>Actinomycetaceae</taxon>
        <taxon>Scrofimicrobium</taxon>
    </lineage>
</organism>
<sequence length="66" mass="7069">MSEKEKNVVAVSVNEAAEILGTSADTVRRLVAKGELPSYRVGSSRIVRVLRSDVLALLKPVSAGFK</sequence>
<dbReference type="GO" id="GO:0003677">
    <property type="term" value="F:DNA binding"/>
    <property type="evidence" value="ECO:0007669"/>
    <property type="project" value="InterPro"/>
</dbReference>